<sequence>MSPCVNSDATRSAPPLTSMALRLQQDACRPTRKFGISRGQFSAALANMVQAQCFVSPTTGVDVNYVSDVAWRHMYGDFEVGLGGKSPLLLARSCTAPPSAPVSQVQHGVDWVADLHLEACATWFKGAVSISKASTQPAH</sequence>
<evidence type="ECO:0000313" key="2">
    <source>
        <dbReference type="Proteomes" id="UP001066276"/>
    </source>
</evidence>
<keyword evidence="2" id="KW-1185">Reference proteome</keyword>
<reference evidence="1" key="1">
    <citation type="journal article" date="2022" name="bioRxiv">
        <title>Sequencing and chromosome-scale assembly of the giantPleurodeles waltlgenome.</title>
        <authorList>
            <person name="Brown T."/>
            <person name="Elewa A."/>
            <person name="Iarovenko S."/>
            <person name="Subramanian E."/>
            <person name="Araus A.J."/>
            <person name="Petzold A."/>
            <person name="Susuki M."/>
            <person name="Suzuki K.-i.T."/>
            <person name="Hayashi T."/>
            <person name="Toyoda A."/>
            <person name="Oliveira C."/>
            <person name="Osipova E."/>
            <person name="Leigh N.D."/>
            <person name="Simon A."/>
            <person name="Yun M.H."/>
        </authorList>
    </citation>
    <scope>NUCLEOTIDE SEQUENCE</scope>
    <source>
        <strain evidence="1">20211129_DDA</strain>
        <tissue evidence="1">Liver</tissue>
    </source>
</reference>
<protein>
    <submittedName>
        <fullName evidence="1">Uncharacterized protein</fullName>
    </submittedName>
</protein>
<name>A0AAV7MZ23_PLEWA</name>
<dbReference type="AlphaFoldDB" id="A0AAV7MZ23"/>
<evidence type="ECO:0000313" key="1">
    <source>
        <dbReference type="EMBL" id="KAJ1107268.1"/>
    </source>
</evidence>
<proteinExistence type="predicted"/>
<gene>
    <name evidence="1" type="ORF">NDU88_004661</name>
</gene>
<comment type="caution">
    <text evidence="1">The sequence shown here is derived from an EMBL/GenBank/DDBJ whole genome shotgun (WGS) entry which is preliminary data.</text>
</comment>
<dbReference type="EMBL" id="JANPWB010000013">
    <property type="protein sequence ID" value="KAJ1107268.1"/>
    <property type="molecule type" value="Genomic_DNA"/>
</dbReference>
<dbReference type="Proteomes" id="UP001066276">
    <property type="component" value="Chromosome 9"/>
</dbReference>
<organism evidence="1 2">
    <name type="scientific">Pleurodeles waltl</name>
    <name type="common">Iberian ribbed newt</name>
    <dbReference type="NCBI Taxonomy" id="8319"/>
    <lineage>
        <taxon>Eukaryota</taxon>
        <taxon>Metazoa</taxon>
        <taxon>Chordata</taxon>
        <taxon>Craniata</taxon>
        <taxon>Vertebrata</taxon>
        <taxon>Euteleostomi</taxon>
        <taxon>Amphibia</taxon>
        <taxon>Batrachia</taxon>
        <taxon>Caudata</taxon>
        <taxon>Salamandroidea</taxon>
        <taxon>Salamandridae</taxon>
        <taxon>Pleurodelinae</taxon>
        <taxon>Pleurodeles</taxon>
    </lineage>
</organism>
<accession>A0AAV7MZ23</accession>